<dbReference type="Pfam" id="PF22664">
    <property type="entry name" value="TRI-like_N"/>
    <property type="match status" value="1"/>
</dbReference>
<dbReference type="Proteomes" id="UP000799444">
    <property type="component" value="Unassembled WGS sequence"/>
</dbReference>
<gene>
    <name evidence="3" type="ORF">EJ04DRAFT_568196</name>
</gene>
<dbReference type="GO" id="GO:0016747">
    <property type="term" value="F:acyltransferase activity, transferring groups other than amino-acyl groups"/>
    <property type="evidence" value="ECO:0007669"/>
    <property type="project" value="TreeGrafter"/>
</dbReference>
<sequence length="464" mass="51101">MADFTRGADVLGQFPQLKTYNHGVSLFPMRHDLTQDIIVKALEDATAKIMDKIPWLSGQVIHEPGENGTSGALKMVPWPKDAPPNKLLKVRDCSGLLPTYAEMLAADAPFSMLDGELICPFPGFPLPYDTAKIGPAPATMLQVTFVRGGFLLTYSNQHNMVDGTGLFTIITLVSAALRGEEFPADIIKAANQDPQHVIRLLDPYEPMMNHDHLVKLSAPSAPPKPRAVPKWAYFRFHKDKLPEIKKRAEDPEGFDPNVPFISPNDALCALFWKSLASVRVKTGLSPNAISKFSRAIDIRPSVGVSPGYLGQMVYQSATRYTFQELIDLPLSTIATRLRFDLDDVNNDFSARSYASFVAGVQDKSQLLYAGGLNPVTDVGHSSMMNAKVNGFDFGVLGKPDLGRRPKLAPLAGVFYTYPPETSGDLLLLLCLPEMELEGLRLDPEWSQCTAMIEENVRWELPACP</sequence>
<dbReference type="InterPro" id="IPR023213">
    <property type="entry name" value="CAT-like_dom_sf"/>
</dbReference>
<dbReference type="InterPro" id="IPR050317">
    <property type="entry name" value="Plant_Fungal_Acyltransferase"/>
</dbReference>
<dbReference type="Gene3D" id="3.30.559.10">
    <property type="entry name" value="Chloramphenicol acetyltransferase-like domain"/>
    <property type="match status" value="2"/>
</dbReference>
<evidence type="ECO:0000313" key="3">
    <source>
        <dbReference type="EMBL" id="KAF2729910.1"/>
    </source>
</evidence>
<name>A0A9P4QQP8_9PLEO</name>
<comment type="caution">
    <text evidence="3">The sequence shown here is derived from an EMBL/GenBank/DDBJ whole genome shotgun (WGS) entry which is preliminary data.</text>
</comment>
<dbReference type="PANTHER" id="PTHR31642:SF270">
    <property type="entry name" value="O-ACYLTRANSFERASE AUSQ"/>
    <property type="match status" value="1"/>
</dbReference>
<keyword evidence="4" id="KW-1185">Reference proteome</keyword>
<dbReference type="PANTHER" id="PTHR31642">
    <property type="entry name" value="TRICHOTHECENE 3-O-ACETYLTRANSFERASE"/>
    <property type="match status" value="1"/>
</dbReference>
<dbReference type="AlphaFoldDB" id="A0A9P4QQP8"/>
<proteinExistence type="predicted"/>
<dbReference type="OrthoDB" id="1862401at2759"/>
<dbReference type="InterPro" id="IPR054710">
    <property type="entry name" value="Tri101-like_N"/>
</dbReference>
<feature type="domain" description="Trichothecene 3-O-acetyltransferase-like N-terminal" evidence="2">
    <location>
        <begin position="24"/>
        <end position="176"/>
    </location>
</feature>
<dbReference type="EMBL" id="ML996231">
    <property type="protein sequence ID" value="KAF2729910.1"/>
    <property type="molecule type" value="Genomic_DNA"/>
</dbReference>
<accession>A0A9P4QQP8</accession>
<evidence type="ECO:0000256" key="1">
    <source>
        <dbReference type="ARBA" id="ARBA00022679"/>
    </source>
</evidence>
<organism evidence="3 4">
    <name type="scientific">Polyplosphaeria fusca</name>
    <dbReference type="NCBI Taxonomy" id="682080"/>
    <lineage>
        <taxon>Eukaryota</taxon>
        <taxon>Fungi</taxon>
        <taxon>Dikarya</taxon>
        <taxon>Ascomycota</taxon>
        <taxon>Pezizomycotina</taxon>
        <taxon>Dothideomycetes</taxon>
        <taxon>Pleosporomycetidae</taxon>
        <taxon>Pleosporales</taxon>
        <taxon>Tetraplosphaeriaceae</taxon>
        <taxon>Polyplosphaeria</taxon>
    </lineage>
</organism>
<evidence type="ECO:0000313" key="4">
    <source>
        <dbReference type="Proteomes" id="UP000799444"/>
    </source>
</evidence>
<keyword evidence="1" id="KW-0808">Transferase</keyword>
<reference evidence="3" key="1">
    <citation type="journal article" date="2020" name="Stud. Mycol.">
        <title>101 Dothideomycetes genomes: a test case for predicting lifestyles and emergence of pathogens.</title>
        <authorList>
            <person name="Haridas S."/>
            <person name="Albert R."/>
            <person name="Binder M."/>
            <person name="Bloem J."/>
            <person name="Labutti K."/>
            <person name="Salamov A."/>
            <person name="Andreopoulos B."/>
            <person name="Baker S."/>
            <person name="Barry K."/>
            <person name="Bills G."/>
            <person name="Bluhm B."/>
            <person name="Cannon C."/>
            <person name="Castanera R."/>
            <person name="Culley D."/>
            <person name="Daum C."/>
            <person name="Ezra D."/>
            <person name="Gonzalez J."/>
            <person name="Henrissat B."/>
            <person name="Kuo A."/>
            <person name="Liang C."/>
            <person name="Lipzen A."/>
            <person name="Lutzoni F."/>
            <person name="Magnuson J."/>
            <person name="Mondo S."/>
            <person name="Nolan M."/>
            <person name="Ohm R."/>
            <person name="Pangilinan J."/>
            <person name="Park H.-J."/>
            <person name="Ramirez L."/>
            <person name="Alfaro M."/>
            <person name="Sun H."/>
            <person name="Tritt A."/>
            <person name="Yoshinaga Y."/>
            <person name="Zwiers L.-H."/>
            <person name="Turgeon B."/>
            <person name="Goodwin S."/>
            <person name="Spatafora J."/>
            <person name="Crous P."/>
            <person name="Grigoriev I."/>
        </authorList>
    </citation>
    <scope>NUCLEOTIDE SEQUENCE</scope>
    <source>
        <strain evidence="3">CBS 125425</strain>
    </source>
</reference>
<protein>
    <recommendedName>
        <fullName evidence="2">Trichothecene 3-O-acetyltransferase-like N-terminal domain-containing protein</fullName>
    </recommendedName>
</protein>
<evidence type="ECO:0000259" key="2">
    <source>
        <dbReference type="Pfam" id="PF22664"/>
    </source>
</evidence>